<dbReference type="PANTHER" id="PTHR13116:SF5">
    <property type="entry name" value="ER MEMBRANE PROTEIN COMPLEX SUBUNIT 3"/>
    <property type="match status" value="1"/>
</dbReference>
<dbReference type="STRING" id="402676.B6JZT7"/>
<dbReference type="EMBL" id="KE651168">
    <property type="protein sequence ID" value="EEB06087.1"/>
    <property type="molecule type" value="Genomic_DNA"/>
</dbReference>
<proteinExistence type="inferred from homology"/>
<protein>
    <recommendedName>
        <fullName evidence="3 7">ER membrane protein complex subunit 3</fullName>
    </recommendedName>
</protein>
<dbReference type="AlphaFoldDB" id="B6JZT7"/>
<organism evidence="9 11">
    <name type="scientific">Schizosaccharomyces japonicus (strain yFS275 / FY16936)</name>
    <name type="common">Fission yeast</name>
    <dbReference type="NCBI Taxonomy" id="402676"/>
    <lineage>
        <taxon>Eukaryota</taxon>
        <taxon>Fungi</taxon>
        <taxon>Dikarya</taxon>
        <taxon>Ascomycota</taxon>
        <taxon>Taphrinomycotina</taxon>
        <taxon>Schizosaccharomycetes</taxon>
        <taxon>Schizosaccharomycetales</taxon>
        <taxon>Schizosaccharomycetaceae</taxon>
        <taxon>Schizosaccharomyces</taxon>
    </lineage>
</organism>
<sequence>MQDLLLDPVLRTWVLIPIFVIMILIGLLRHNLTILLRSKPKALDAKTLREQRIILRAANLRGNANNLLPDALEQRKAFFNNVLRSDEYLKDPASAGKPVNFLTDESALEGIVESMKGNMMMIVPQTIIMTWISEFFAGFILLKLPFPLTIRFKSIFQSGVATTDLPVQWVSSISWYFINLFGLKSVYSLLLGSDNAASEPANPAVGQILQPGQDPKKMMLSELESIHIIDHKCLLDSVESRILERYNA</sequence>
<dbReference type="GeneID" id="7047383"/>
<dbReference type="GO" id="GO:0072546">
    <property type="term" value="C:EMC complex"/>
    <property type="evidence" value="ECO:0000318"/>
    <property type="project" value="GO_Central"/>
</dbReference>
<dbReference type="VEuPathDB" id="FungiDB:SJAG_01127"/>
<dbReference type="HOGENOM" id="CLU_060791_0_0_1"/>
<keyword evidence="4 8" id="KW-0812">Transmembrane</keyword>
<dbReference type="SMART" id="SM01415">
    <property type="entry name" value="DUF106"/>
    <property type="match status" value="1"/>
</dbReference>
<dbReference type="InterPro" id="IPR002809">
    <property type="entry name" value="EMC3/TMCO1"/>
</dbReference>
<dbReference type="PIRSF" id="PIRSF010045">
    <property type="entry name" value="DUF850_TM_euk"/>
    <property type="match status" value="1"/>
</dbReference>
<evidence type="ECO:0000313" key="11">
    <source>
        <dbReference type="Proteomes" id="UP000001744"/>
    </source>
</evidence>
<dbReference type="InterPro" id="IPR008568">
    <property type="entry name" value="EMC3"/>
</dbReference>
<dbReference type="eggNOG" id="KOG3188">
    <property type="taxonomic scope" value="Eukaryota"/>
</dbReference>
<dbReference type="Proteomes" id="UP000001744">
    <property type="component" value="Unassembled WGS sequence"/>
</dbReference>
<keyword evidence="6 8" id="KW-0472">Membrane</keyword>
<evidence type="ECO:0000256" key="1">
    <source>
        <dbReference type="ARBA" id="ARBA00004141"/>
    </source>
</evidence>
<gene>
    <name evidence="10" type="primary">emc3</name>
    <name evidence="9" type="ORF">SJAG_01127</name>
</gene>
<evidence type="ECO:0000256" key="6">
    <source>
        <dbReference type="ARBA" id="ARBA00023136"/>
    </source>
</evidence>
<dbReference type="RefSeq" id="XP_002172380.1">
    <property type="nucleotide sequence ID" value="XM_002172344.2"/>
</dbReference>
<dbReference type="OMA" id="KDMDPRW"/>
<dbReference type="OrthoDB" id="6745403at2759"/>
<dbReference type="JaponicusDB" id="SJAG_01127">
    <property type="gene designation" value="emc3"/>
</dbReference>
<name>B6JZT7_SCHJY</name>
<dbReference type="PANTHER" id="PTHR13116">
    <property type="entry name" value="ER MEMBRANE PROTEIN COMPLEX SUBUNIT 3"/>
    <property type="match status" value="1"/>
</dbReference>
<comment type="subcellular location">
    <subcellularLocation>
        <location evidence="1">Membrane</location>
        <topology evidence="1">Multi-pass membrane protein</topology>
    </subcellularLocation>
</comment>
<feature type="transmembrane region" description="Helical" evidence="8">
    <location>
        <begin position="12"/>
        <end position="32"/>
    </location>
</feature>
<keyword evidence="5 8" id="KW-1133">Transmembrane helix</keyword>
<accession>B6JZT7</accession>
<evidence type="ECO:0000313" key="10">
    <source>
        <dbReference type="JaponicusDB" id="SJAG_01127"/>
    </source>
</evidence>
<evidence type="ECO:0000256" key="4">
    <source>
        <dbReference type="ARBA" id="ARBA00022692"/>
    </source>
</evidence>
<evidence type="ECO:0000256" key="3">
    <source>
        <dbReference type="ARBA" id="ARBA00020822"/>
    </source>
</evidence>
<keyword evidence="11" id="KW-1185">Reference proteome</keyword>
<comment type="function">
    <text evidence="7">The EMC seems to be required for efficient folding of proteins in the endoplasmic reticulum (ER).</text>
</comment>
<evidence type="ECO:0000256" key="5">
    <source>
        <dbReference type="ARBA" id="ARBA00022989"/>
    </source>
</evidence>
<evidence type="ECO:0000313" key="9">
    <source>
        <dbReference type="EMBL" id="EEB06087.1"/>
    </source>
</evidence>
<comment type="similarity">
    <text evidence="2 7">Belongs to the EMC3 family.</text>
</comment>
<evidence type="ECO:0000256" key="2">
    <source>
        <dbReference type="ARBA" id="ARBA00005376"/>
    </source>
</evidence>
<reference evidence="9 11" key="1">
    <citation type="journal article" date="2011" name="Science">
        <title>Comparative functional genomics of the fission yeasts.</title>
        <authorList>
            <person name="Rhind N."/>
            <person name="Chen Z."/>
            <person name="Yassour M."/>
            <person name="Thompson D.A."/>
            <person name="Haas B.J."/>
            <person name="Habib N."/>
            <person name="Wapinski I."/>
            <person name="Roy S."/>
            <person name="Lin M.F."/>
            <person name="Heiman D.I."/>
            <person name="Young S.K."/>
            <person name="Furuya K."/>
            <person name="Guo Y."/>
            <person name="Pidoux A."/>
            <person name="Chen H.M."/>
            <person name="Robbertse B."/>
            <person name="Goldberg J.M."/>
            <person name="Aoki K."/>
            <person name="Bayne E.H."/>
            <person name="Berlin A.M."/>
            <person name="Desjardins C.A."/>
            <person name="Dobbs E."/>
            <person name="Dukaj L."/>
            <person name="Fan L."/>
            <person name="FitzGerald M.G."/>
            <person name="French C."/>
            <person name="Gujja S."/>
            <person name="Hansen K."/>
            <person name="Keifenheim D."/>
            <person name="Levin J.Z."/>
            <person name="Mosher R.A."/>
            <person name="Mueller C.A."/>
            <person name="Pfiffner J."/>
            <person name="Priest M."/>
            <person name="Russ C."/>
            <person name="Smialowska A."/>
            <person name="Swoboda P."/>
            <person name="Sykes S.M."/>
            <person name="Vaughn M."/>
            <person name="Vengrova S."/>
            <person name="Yoder R."/>
            <person name="Zeng Q."/>
            <person name="Allshire R."/>
            <person name="Baulcombe D."/>
            <person name="Birren B.W."/>
            <person name="Brown W."/>
            <person name="Ekwall K."/>
            <person name="Kellis M."/>
            <person name="Leatherwood J."/>
            <person name="Levin H."/>
            <person name="Margalit H."/>
            <person name="Martienssen R."/>
            <person name="Nieduszynski C.A."/>
            <person name="Spatafora J.W."/>
            <person name="Friedman N."/>
            <person name="Dalgaard J.Z."/>
            <person name="Baumann P."/>
            <person name="Niki H."/>
            <person name="Regev A."/>
            <person name="Nusbaum C."/>
        </authorList>
    </citation>
    <scope>NUCLEOTIDE SEQUENCE [LARGE SCALE GENOMIC DNA]</scope>
    <source>
        <strain evidence="11">yFS275 / FY16936</strain>
    </source>
</reference>
<evidence type="ECO:0000256" key="7">
    <source>
        <dbReference type="PIRNR" id="PIRNR010045"/>
    </source>
</evidence>
<evidence type="ECO:0000256" key="8">
    <source>
        <dbReference type="SAM" id="Phobius"/>
    </source>
</evidence>
<dbReference type="Pfam" id="PF01956">
    <property type="entry name" value="EMC3_TMCO1"/>
    <property type="match status" value="1"/>
</dbReference>
<feature type="transmembrane region" description="Helical" evidence="8">
    <location>
        <begin position="126"/>
        <end position="146"/>
    </location>
</feature>